<dbReference type="HOGENOM" id="CLU_2303933_0_0_5"/>
<keyword evidence="1" id="KW-0812">Transmembrane</keyword>
<keyword evidence="3" id="KW-1185">Reference proteome</keyword>
<dbReference type="SUPFAM" id="SSF103481">
    <property type="entry name" value="Multidrug resistance efflux transporter EmrE"/>
    <property type="match status" value="1"/>
</dbReference>
<evidence type="ECO:0000256" key="1">
    <source>
        <dbReference type="SAM" id="Phobius"/>
    </source>
</evidence>
<evidence type="ECO:0000313" key="2">
    <source>
        <dbReference type="EMBL" id="EPX87561.1"/>
    </source>
</evidence>
<feature type="transmembrane region" description="Helical" evidence="1">
    <location>
        <begin position="28"/>
        <end position="49"/>
    </location>
</feature>
<dbReference type="RefSeq" id="WP_021096534.1">
    <property type="nucleotide sequence ID" value="NZ_KE557320.1"/>
</dbReference>
<feature type="transmembrane region" description="Helical" evidence="1">
    <location>
        <begin position="81"/>
        <end position="97"/>
    </location>
</feature>
<proteinExistence type="predicted"/>
<accession>S9R1N4</accession>
<organism evidence="2 3">
    <name type="scientific">Rubellimicrobium thermophilum DSM 16684</name>
    <dbReference type="NCBI Taxonomy" id="1123069"/>
    <lineage>
        <taxon>Bacteria</taxon>
        <taxon>Pseudomonadati</taxon>
        <taxon>Pseudomonadota</taxon>
        <taxon>Alphaproteobacteria</taxon>
        <taxon>Rhodobacterales</taxon>
        <taxon>Roseobacteraceae</taxon>
        <taxon>Rubellimicrobium</taxon>
    </lineage>
</organism>
<sequence>MGLVALGVSVALGREGLPAGAWSLRDLSLLAVYGMGGMAASQLLFILAIRRIGVGLASFHINGAPFYVMLIMLAFGGTWSWMQVLGATVVALGVLIAQRR</sequence>
<dbReference type="InterPro" id="IPR037185">
    <property type="entry name" value="EmrE-like"/>
</dbReference>
<dbReference type="AlphaFoldDB" id="S9R1N4"/>
<comment type="caution">
    <text evidence="2">The sequence shown here is derived from an EMBL/GenBank/DDBJ whole genome shotgun (WGS) entry which is preliminary data.</text>
</comment>
<gene>
    <name evidence="2" type="ORF">ruthe_00424</name>
</gene>
<dbReference type="EMBL" id="AOLV01000006">
    <property type="protein sequence ID" value="EPX87561.1"/>
    <property type="molecule type" value="Genomic_DNA"/>
</dbReference>
<evidence type="ECO:0000313" key="3">
    <source>
        <dbReference type="Proteomes" id="UP000015346"/>
    </source>
</evidence>
<name>S9R1N4_9RHOB</name>
<dbReference type="Proteomes" id="UP000015346">
    <property type="component" value="Unassembled WGS sequence"/>
</dbReference>
<feature type="transmembrane region" description="Helical" evidence="1">
    <location>
        <begin position="56"/>
        <end position="75"/>
    </location>
</feature>
<keyword evidence="1" id="KW-1133">Transmembrane helix</keyword>
<protein>
    <submittedName>
        <fullName evidence="2">EamA-like transporter family</fullName>
    </submittedName>
</protein>
<keyword evidence="1" id="KW-0472">Membrane</keyword>
<reference evidence="2 3" key="1">
    <citation type="journal article" date="2013" name="Stand. Genomic Sci.">
        <title>Genome sequence of the reddish-pigmented Rubellimicrobium thermophilum type strain (DSM 16684(T)), a member of the Roseobacter clade.</title>
        <authorList>
            <person name="Fiebig A."/>
            <person name="Riedel T."/>
            <person name="Gronow S."/>
            <person name="Petersen J."/>
            <person name="Klenk H.P."/>
            <person name="Goker M."/>
        </authorList>
    </citation>
    <scope>NUCLEOTIDE SEQUENCE [LARGE SCALE GENOMIC DNA]</scope>
    <source>
        <strain evidence="2 3">DSM 16684</strain>
    </source>
</reference>